<comment type="caution">
    <text evidence="1">The sequence shown here is derived from an EMBL/GenBank/DDBJ whole genome shotgun (WGS) entry which is preliminary data.</text>
</comment>
<dbReference type="EMBL" id="QTSX02003937">
    <property type="protein sequence ID" value="KAJ9067633.1"/>
    <property type="molecule type" value="Genomic_DNA"/>
</dbReference>
<evidence type="ECO:0000313" key="1">
    <source>
        <dbReference type="EMBL" id="KAJ9067633.1"/>
    </source>
</evidence>
<keyword evidence="2" id="KW-1185">Reference proteome</keyword>
<reference evidence="1" key="1">
    <citation type="submission" date="2022-04" db="EMBL/GenBank/DDBJ databases">
        <title>Genome of the entomopathogenic fungus Entomophthora muscae.</title>
        <authorList>
            <person name="Elya C."/>
            <person name="Lovett B.R."/>
            <person name="Lee E."/>
            <person name="Macias A.M."/>
            <person name="Hajek A.E."/>
            <person name="De Bivort B.L."/>
            <person name="Kasson M.T."/>
            <person name="De Fine Licht H.H."/>
            <person name="Stajich J.E."/>
        </authorList>
    </citation>
    <scope>NUCLEOTIDE SEQUENCE</scope>
    <source>
        <strain evidence="1">Berkeley</strain>
    </source>
</reference>
<dbReference type="Proteomes" id="UP001165960">
    <property type="component" value="Unassembled WGS sequence"/>
</dbReference>
<evidence type="ECO:0000313" key="2">
    <source>
        <dbReference type="Proteomes" id="UP001165960"/>
    </source>
</evidence>
<proteinExistence type="predicted"/>
<sequence length="229" mass="25613">MLSFLQFVYIFLAQSCAQEVSSSSQTQLENTCASPDIEFITLNLPYESQSFRYIDQVCDIGACGLAKRDHEVCASKGIPILISMAQSDDVELYDPEAVRKAYLATPEDPNLHAYDGLDILVVDPTSEYLLDFLQELRRIHPGAYISLSIDYRMDISVLDDLKRDASINRTNLIMPQGENEAFSPGEENTEPQSPLEEPITNVAKDWSVVLLALESMMHLGMVVLVGMKR</sequence>
<protein>
    <submittedName>
        <fullName evidence="1">Uncharacterized protein</fullName>
    </submittedName>
</protein>
<gene>
    <name evidence="1" type="ORF">DSO57_1037161</name>
</gene>
<name>A0ACC2SZA2_9FUNG</name>
<organism evidence="1 2">
    <name type="scientific">Entomophthora muscae</name>
    <dbReference type="NCBI Taxonomy" id="34485"/>
    <lineage>
        <taxon>Eukaryota</taxon>
        <taxon>Fungi</taxon>
        <taxon>Fungi incertae sedis</taxon>
        <taxon>Zoopagomycota</taxon>
        <taxon>Entomophthoromycotina</taxon>
        <taxon>Entomophthoromycetes</taxon>
        <taxon>Entomophthorales</taxon>
        <taxon>Entomophthoraceae</taxon>
        <taxon>Entomophthora</taxon>
    </lineage>
</organism>
<accession>A0ACC2SZA2</accession>